<proteinExistence type="predicted"/>
<organism evidence="1 2">
    <name type="scientific">Synechococcus phage S-SM2</name>
    <dbReference type="NCBI Taxonomy" id="444860"/>
    <lineage>
        <taxon>Viruses</taxon>
        <taxon>Duplodnaviria</taxon>
        <taxon>Heunggongvirae</taxon>
        <taxon>Uroviricota</taxon>
        <taxon>Caudoviricetes</taxon>
        <taxon>Pantevenvirales</taxon>
        <taxon>Kyanoviridae</taxon>
        <taxon>Nilusvirus</taxon>
        <taxon>Nilusvirus ssm2</taxon>
    </lineage>
</organism>
<dbReference type="EMBL" id="GU071095">
    <property type="protein sequence ID" value="ADO97369.1"/>
    <property type="molecule type" value="Genomic_DNA"/>
</dbReference>
<accession>E3SIS1</accession>
<evidence type="ECO:0000313" key="2">
    <source>
        <dbReference type="Proteomes" id="UP000006524"/>
    </source>
</evidence>
<reference evidence="1 2" key="1">
    <citation type="journal article" date="2010" name="Environ. Microbiol.">
        <title>Genomic analysis of oceanic cyanobacterial myoviruses compared with T4-like myoviruses from diverse hosts and environments.</title>
        <authorList>
            <person name="Sullivan M.B."/>
            <person name="Huang K.H."/>
            <person name="Ignacio-Espinoza J.C."/>
            <person name="Berlin A.M."/>
            <person name="Kelly L."/>
            <person name="Weigele P.R."/>
            <person name="DeFrancesco A.S."/>
            <person name="Kern S.E."/>
            <person name="Thompson L.R."/>
            <person name="Young S."/>
            <person name="Yandava C."/>
            <person name="Fu R."/>
            <person name="Krastins B."/>
            <person name="Chase M."/>
            <person name="Sarracino D."/>
            <person name="Osburne M.S."/>
            <person name="Henn M.R."/>
            <person name="Chisholm S.W."/>
        </authorList>
    </citation>
    <scope>NUCLEOTIDE SEQUENCE [LARGE SCALE GENOMIC DNA]</scope>
    <source>
        <strain evidence="1">8017-1</strain>
    </source>
</reference>
<name>E3SIS1_9CAUD</name>
<sequence>MAESVDAPDLKSVENYLVGVQVPPLLCPKYSWGMN</sequence>
<dbReference type="AntiFam" id="ANF00015">
    <property type="entry name" value="tRNA translation"/>
</dbReference>
<evidence type="ECO:0000313" key="1">
    <source>
        <dbReference type="EMBL" id="ADO97369.1"/>
    </source>
</evidence>
<dbReference type="KEGG" id="vg:10326659"/>
<protein>
    <submittedName>
        <fullName evidence="1">Uncharacterized protein</fullName>
    </submittedName>
</protein>
<keyword evidence="2" id="KW-1185">Reference proteome</keyword>
<dbReference type="Proteomes" id="UP000006524">
    <property type="component" value="Segment"/>
</dbReference>
<dbReference type="RefSeq" id="YP_004322183.1">
    <property type="nucleotide sequence ID" value="NC_015279.1"/>
</dbReference>
<dbReference type="GeneID" id="10326659"/>
<gene>
    <name evidence="1" type="ORF">SSM2_025</name>
</gene>